<gene>
    <name evidence="5" type="ORF">FYJ27_04985</name>
    <name evidence="4" type="ORF">L0P62_05520</name>
</gene>
<dbReference type="InterPro" id="IPR051257">
    <property type="entry name" value="Diverse_CBS-Domain"/>
</dbReference>
<organism evidence="5 6">
    <name type="scientific">Anaerosalibacter bizertensis</name>
    <dbReference type="NCBI Taxonomy" id="932217"/>
    <lineage>
        <taxon>Bacteria</taxon>
        <taxon>Bacillati</taxon>
        <taxon>Bacillota</taxon>
        <taxon>Tissierellia</taxon>
        <taxon>Tissierellales</taxon>
        <taxon>Sporanaerobacteraceae</taxon>
        <taxon>Anaerosalibacter</taxon>
    </lineage>
</organism>
<feature type="domain" description="CBS" evidence="3">
    <location>
        <begin position="72"/>
        <end position="131"/>
    </location>
</feature>
<dbReference type="CDD" id="cd04622">
    <property type="entry name" value="CBS_pair_HRP1_like"/>
    <property type="match status" value="1"/>
</dbReference>
<reference evidence="5 6" key="1">
    <citation type="submission" date="2019-08" db="EMBL/GenBank/DDBJ databases">
        <title>In-depth cultivation of the pig gut microbiome towards novel bacterial diversity and tailored functional studies.</title>
        <authorList>
            <person name="Wylensek D."/>
            <person name="Hitch T.C.A."/>
            <person name="Clavel T."/>
        </authorList>
    </citation>
    <scope>NUCLEOTIDE SEQUENCE [LARGE SCALE GENOMIC DNA]</scope>
    <source>
        <strain evidence="5 6">Med78-601-WT-4W-RMD-3</strain>
    </source>
</reference>
<evidence type="ECO:0000313" key="4">
    <source>
        <dbReference type="EMBL" id="MCG4564906.1"/>
    </source>
</evidence>
<dbReference type="SMART" id="SM00116">
    <property type="entry name" value="CBS"/>
    <property type="match status" value="2"/>
</dbReference>
<sequence length="142" mass="15328">MKVRDAMTKEVKVAREDSTIEYVANEMKNLNIGSIPVCDINNKLLGIVTDRDIVVRGLSQGKGGNYTIKDVMTTNPVSVSPETSIHEATDIMSQNQIRRLPVVDNGTLVGILAIGDVAVRDNFIDQAGDALSSISEPSKPSM</sequence>
<dbReference type="OrthoDB" id="9802114at2"/>
<evidence type="ECO:0000313" key="5">
    <source>
        <dbReference type="EMBL" id="MSS43088.1"/>
    </source>
</evidence>
<dbReference type="Proteomes" id="UP000462760">
    <property type="component" value="Unassembled WGS sequence"/>
</dbReference>
<keyword evidence="7" id="KW-1185">Reference proteome</keyword>
<name>A0A844FGK1_9FIRM</name>
<dbReference type="PROSITE" id="PS51371">
    <property type="entry name" value="CBS"/>
    <property type="match status" value="2"/>
</dbReference>
<protein>
    <submittedName>
        <fullName evidence="5">CBS domain-containing protein</fullName>
    </submittedName>
</protein>
<dbReference type="RefSeq" id="WP_154483764.1">
    <property type="nucleotide sequence ID" value="NZ_JAHLOA010000001.1"/>
</dbReference>
<dbReference type="Pfam" id="PF00571">
    <property type="entry name" value="CBS"/>
    <property type="match status" value="2"/>
</dbReference>
<dbReference type="SUPFAM" id="SSF54631">
    <property type="entry name" value="CBS-domain pair"/>
    <property type="match status" value="1"/>
</dbReference>
<dbReference type="EMBL" id="JAKNID010000015">
    <property type="protein sequence ID" value="MCG4564906.1"/>
    <property type="molecule type" value="Genomic_DNA"/>
</dbReference>
<dbReference type="InterPro" id="IPR000644">
    <property type="entry name" value="CBS_dom"/>
</dbReference>
<feature type="domain" description="CBS" evidence="3">
    <location>
        <begin position="7"/>
        <end position="63"/>
    </location>
</feature>
<comment type="caution">
    <text evidence="5">The sequence shown here is derived from an EMBL/GenBank/DDBJ whole genome shotgun (WGS) entry which is preliminary data.</text>
</comment>
<proteinExistence type="predicted"/>
<reference evidence="4" key="2">
    <citation type="submission" date="2022-01" db="EMBL/GenBank/DDBJ databases">
        <title>Collection of gut derived symbiotic bacterial strains cultured from healthy donors.</title>
        <authorList>
            <person name="Lin H."/>
            <person name="Kohout C."/>
            <person name="Waligurski E."/>
            <person name="Pamer E.G."/>
        </authorList>
    </citation>
    <scope>NUCLEOTIDE SEQUENCE</scope>
    <source>
        <strain evidence="4">MSK.14.39</strain>
    </source>
</reference>
<evidence type="ECO:0000256" key="2">
    <source>
        <dbReference type="PROSITE-ProRule" id="PRU00703"/>
    </source>
</evidence>
<dbReference type="PANTHER" id="PTHR43080:SF2">
    <property type="entry name" value="CBS DOMAIN-CONTAINING PROTEIN"/>
    <property type="match status" value="1"/>
</dbReference>
<dbReference type="Gene3D" id="3.10.580.10">
    <property type="entry name" value="CBS-domain"/>
    <property type="match status" value="1"/>
</dbReference>
<dbReference type="InterPro" id="IPR046342">
    <property type="entry name" value="CBS_dom_sf"/>
</dbReference>
<dbReference type="PANTHER" id="PTHR43080">
    <property type="entry name" value="CBS DOMAIN-CONTAINING PROTEIN CBSX3, MITOCHONDRIAL"/>
    <property type="match status" value="1"/>
</dbReference>
<dbReference type="Proteomes" id="UP001108123">
    <property type="component" value="Unassembled WGS sequence"/>
</dbReference>
<dbReference type="EMBL" id="VULR01000005">
    <property type="protein sequence ID" value="MSS43088.1"/>
    <property type="molecule type" value="Genomic_DNA"/>
</dbReference>
<dbReference type="AlphaFoldDB" id="A0A844FGK1"/>
<accession>A0A844FGK1</accession>
<evidence type="ECO:0000259" key="3">
    <source>
        <dbReference type="PROSITE" id="PS51371"/>
    </source>
</evidence>
<keyword evidence="1 2" id="KW-0129">CBS domain</keyword>
<evidence type="ECO:0000313" key="7">
    <source>
        <dbReference type="Proteomes" id="UP001108123"/>
    </source>
</evidence>
<evidence type="ECO:0000313" key="6">
    <source>
        <dbReference type="Proteomes" id="UP000462760"/>
    </source>
</evidence>
<evidence type="ECO:0000256" key="1">
    <source>
        <dbReference type="ARBA" id="ARBA00023122"/>
    </source>
</evidence>